<dbReference type="EMBL" id="GL349441">
    <property type="protein sequence ID" value="KNC56317.1"/>
    <property type="molecule type" value="Genomic_DNA"/>
</dbReference>
<dbReference type="InterPro" id="IPR001447">
    <property type="entry name" value="Arylamine_N-AcTrfase"/>
</dbReference>
<name>A0A0L0DVW0_THETB</name>
<evidence type="ECO:0000313" key="2">
    <source>
        <dbReference type="EMBL" id="KNC56317.1"/>
    </source>
</evidence>
<dbReference type="PANTHER" id="PTHR11786">
    <property type="entry name" value="N-HYDROXYARYLAMINE O-ACETYLTRANSFERASE"/>
    <property type="match status" value="1"/>
</dbReference>
<dbReference type="InterPro" id="IPR053710">
    <property type="entry name" value="Arylamine_NAT_domain_sf"/>
</dbReference>
<dbReference type="GO" id="GO:0016407">
    <property type="term" value="F:acetyltransferase activity"/>
    <property type="evidence" value="ECO:0007669"/>
    <property type="project" value="InterPro"/>
</dbReference>
<protein>
    <submittedName>
        <fullName evidence="2">Arylamine N-acetyltransferase</fullName>
    </submittedName>
</protein>
<dbReference type="Gene3D" id="3.30.2140.20">
    <property type="match status" value="1"/>
</dbReference>
<dbReference type="InterPro" id="IPR038765">
    <property type="entry name" value="Papain-like_cys_pep_sf"/>
</dbReference>
<gene>
    <name evidence="2" type="ORF">AMSG_02286</name>
</gene>
<dbReference type="Pfam" id="PF00797">
    <property type="entry name" value="Acetyltransf_2"/>
    <property type="match status" value="1"/>
</dbReference>
<dbReference type="SUPFAM" id="SSF54001">
    <property type="entry name" value="Cysteine proteinases"/>
    <property type="match status" value="1"/>
</dbReference>
<accession>A0A0L0DVW0</accession>
<comment type="similarity">
    <text evidence="1">Belongs to the arylamine N-acetyltransferase family.</text>
</comment>
<dbReference type="AlphaFoldDB" id="A0A0L0DVW0"/>
<keyword evidence="2" id="KW-0808">Transferase</keyword>
<evidence type="ECO:0000313" key="3">
    <source>
        <dbReference type="Proteomes" id="UP000054408"/>
    </source>
</evidence>
<keyword evidence="3" id="KW-1185">Reference proteome</keyword>
<dbReference type="RefSeq" id="XP_013760834.1">
    <property type="nucleotide sequence ID" value="XM_013905380.1"/>
</dbReference>
<dbReference type="OrthoDB" id="10260017at2759"/>
<organism evidence="2 3">
    <name type="scientific">Thecamonas trahens ATCC 50062</name>
    <dbReference type="NCBI Taxonomy" id="461836"/>
    <lineage>
        <taxon>Eukaryota</taxon>
        <taxon>Apusozoa</taxon>
        <taxon>Apusomonadida</taxon>
        <taxon>Apusomonadidae</taxon>
        <taxon>Thecamonas</taxon>
    </lineage>
</organism>
<proteinExistence type="inferred from homology"/>
<dbReference type="Proteomes" id="UP000054408">
    <property type="component" value="Unassembled WGS sequence"/>
</dbReference>
<evidence type="ECO:0000256" key="1">
    <source>
        <dbReference type="ARBA" id="ARBA00006547"/>
    </source>
</evidence>
<dbReference type="PANTHER" id="PTHR11786:SF0">
    <property type="entry name" value="ARYLAMINE N-ACETYLTRANSFERASE 4-RELATED"/>
    <property type="match status" value="1"/>
</dbReference>
<dbReference type="GeneID" id="25561973"/>
<sequence length="379" mass="39604">MSAPPCLTPDQVAAYEAVTGLDIASIGLPPSPASLQALVTAHTDAFAWGDLSNWIAGEEPTISHDVIFDKLVRLRRDGWCLEQNSLMHRVLVTIGVQCWMVRARVNVRHHKPLPGSELVWGDRDSHVALIVDAGPEHGVWLLDAGFGTVITAPVALGSLLGRLVVGHLEAGGTDWDDALGQVEPVRAAVRPASAYASPGSALAGLDNGSALGPLTAGDAATYAVAIGAYAGVGSADADDASDAVGMALLVVADDASSDDPSLVPGYVFRPIPVELGEFADLNQWLMTESIFSRMLVVRQRRSTDPGIEHTVKVSTDGQAVVVITANSKSPGRAHDVETVVREAGDGDDKASFVVSALTDIFGMTDLIPAALILPCEASK</sequence>
<reference evidence="2 3" key="1">
    <citation type="submission" date="2010-05" db="EMBL/GenBank/DDBJ databases">
        <title>The Genome Sequence of Thecamonas trahens ATCC 50062.</title>
        <authorList>
            <consortium name="The Broad Institute Genome Sequencing Platform"/>
            <person name="Russ C."/>
            <person name="Cuomo C."/>
            <person name="Shea T."/>
            <person name="Young S.K."/>
            <person name="Zeng Q."/>
            <person name="Koehrsen M."/>
            <person name="Haas B."/>
            <person name="Borodovsky M."/>
            <person name="Guigo R."/>
            <person name="Alvarado L."/>
            <person name="Berlin A."/>
            <person name="Bochicchio J."/>
            <person name="Borenstein D."/>
            <person name="Chapman S."/>
            <person name="Chen Z."/>
            <person name="Freedman E."/>
            <person name="Gellesch M."/>
            <person name="Goldberg J."/>
            <person name="Griggs A."/>
            <person name="Gujja S."/>
            <person name="Heilman E."/>
            <person name="Heiman D."/>
            <person name="Hepburn T."/>
            <person name="Howarth C."/>
            <person name="Jen D."/>
            <person name="Larson L."/>
            <person name="Mehta T."/>
            <person name="Park D."/>
            <person name="Pearson M."/>
            <person name="Roberts A."/>
            <person name="Saif S."/>
            <person name="Shenoy N."/>
            <person name="Sisk P."/>
            <person name="Stolte C."/>
            <person name="Sykes S."/>
            <person name="Thomson T."/>
            <person name="Walk T."/>
            <person name="White J."/>
            <person name="Yandava C."/>
            <person name="Burger G."/>
            <person name="Gray M.W."/>
            <person name="Holland P.W.H."/>
            <person name="King N."/>
            <person name="Lang F.B.F."/>
            <person name="Roger A.J."/>
            <person name="Ruiz-Trillo I."/>
            <person name="Lander E."/>
            <person name="Nusbaum C."/>
        </authorList>
    </citation>
    <scope>NUCLEOTIDE SEQUENCE [LARGE SCALE GENOMIC DNA]</scope>
    <source>
        <strain evidence="2 3">ATCC 50062</strain>
    </source>
</reference>